<evidence type="ECO:0000256" key="2">
    <source>
        <dbReference type="ARBA" id="ARBA00009816"/>
    </source>
</evidence>
<gene>
    <name evidence="8" type="ORF">NP493_617g02033</name>
</gene>
<dbReference type="PANTHER" id="PTHR31158:SF1">
    <property type="entry name" value="DOXA1 FACTOR-RELATED"/>
    <property type="match status" value="1"/>
</dbReference>
<evidence type="ECO:0000256" key="1">
    <source>
        <dbReference type="ARBA" id="ARBA00004141"/>
    </source>
</evidence>
<dbReference type="Pfam" id="PF10204">
    <property type="entry name" value="DuoxA"/>
    <property type="match status" value="1"/>
</dbReference>
<feature type="transmembrane region" description="Helical" evidence="7">
    <location>
        <begin position="55"/>
        <end position="74"/>
    </location>
</feature>
<keyword evidence="6" id="KW-0325">Glycoprotein</keyword>
<keyword evidence="5 7" id="KW-0472">Membrane</keyword>
<feature type="transmembrane region" description="Helical" evidence="7">
    <location>
        <begin position="31"/>
        <end position="50"/>
    </location>
</feature>
<proteinExistence type="inferred from homology"/>
<sequence>MGFFDGWRKNHGPTLYGSLKTAVTSDVLEAGLIYCGVILAFSFFIVLPGFKGKQIFFAFLRMFVGVFVLTSIVLCNYGQEWEVATVESKTQYRAGLRQDITAHIGVKIGLRSINVTLKGVRLAMLLSSGVRLAMVTVVRGIPVVQPFLHGLVNETINYNERFSWDNEGWTQGRMGFGPRGRWSRNT</sequence>
<evidence type="ECO:0000256" key="3">
    <source>
        <dbReference type="ARBA" id="ARBA00022692"/>
    </source>
</evidence>
<comment type="similarity">
    <text evidence="2">Belongs to the DUOXA family.</text>
</comment>
<protein>
    <submittedName>
        <fullName evidence="8">Uncharacterized protein</fullName>
    </submittedName>
</protein>
<keyword evidence="3 7" id="KW-0812">Transmembrane</keyword>
<keyword evidence="4 7" id="KW-1133">Transmembrane helix</keyword>
<evidence type="ECO:0000313" key="8">
    <source>
        <dbReference type="EMBL" id="KAK2177113.1"/>
    </source>
</evidence>
<comment type="caution">
    <text evidence="8">The sequence shown here is derived from an EMBL/GenBank/DDBJ whole genome shotgun (WGS) entry which is preliminary data.</text>
</comment>
<dbReference type="Proteomes" id="UP001209878">
    <property type="component" value="Unassembled WGS sequence"/>
</dbReference>
<dbReference type="GO" id="GO:0015031">
    <property type="term" value="P:protein transport"/>
    <property type="evidence" value="ECO:0007669"/>
    <property type="project" value="InterPro"/>
</dbReference>
<comment type="subcellular location">
    <subcellularLocation>
        <location evidence="1">Membrane</location>
        <topology evidence="1">Multi-pass membrane protein</topology>
    </subcellularLocation>
</comment>
<dbReference type="GO" id="GO:0005789">
    <property type="term" value="C:endoplasmic reticulum membrane"/>
    <property type="evidence" value="ECO:0007669"/>
    <property type="project" value="InterPro"/>
</dbReference>
<dbReference type="AlphaFoldDB" id="A0AAD9NQK9"/>
<name>A0AAD9NQK9_RIDPI</name>
<organism evidence="8 9">
    <name type="scientific">Ridgeia piscesae</name>
    <name type="common">Tubeworm</name>
    <dbReference type="NCBI Taxonomy" id="27915"/>
    <lineage>
        <taxon>Eukaryota</taxon>
        <taxon>Metazoa</taxon>
        <taxon>Spiralia</taxon>
        <taxon>Lophotrochozoa</taxon>
        <taxon>Annelida</taxon>
        <taxon>Polychaeta</taxon>
        <taxon>Sedentaria</taxon>
        <taxon>Canalipalpata</taxon>
        <taxon>Sabellida</taxon>
        <taxon>Siboglinidae</taxon>
        <taxon>Ridgeia</taxon>
    </lineage>
</organism>
<evidence type="ECO:0000313" key="9">
    <source>
        <dbReference type="Proteomes" id="UP001209878"/>
    </source>
</evidence>
<dbReference type="InterPro" id="IPR018469">
    <property type="entry name" value="Dual_oxidase_maturation_fac"/>
</dbReference>
<evidence type="ECO:0000256" key="7">
    <source>
        <dbReference type="SAM" id="Phobius"/>
    </source>
</evidence>
<reference evidence="8" key="1">
    <citation type="journal article" date="2023" name="Mol. Biol. Evol.">
        <title>Third-Generation Sequencing Reveals the Adaptive Role of the Epigenome in Three Deep-Sea Polychaetes.</title>
        <authorList>
            <person name="Perez M."/>
            <person name="Aroh O."/>
            <person name="Sun Y."/>
            <person name="Lan Y."/>
            <person name="Juniper S.K."/>
            <person name="Young C.R."/>
            <person name="Angers B."/>
            <person name="Qian P.Y."/>
        </authorList>
    </citation>
    <scope>NUCLEOTIDE SEQUENCE</scope>
    <source>
        <strain evidence="8">R07B-5</strain>
    </source>
</reference>
<dbReference type="EMBL" id="JAODUO010000618">
    <property type="protein sequence ID" value="KAK2177113.1"/>
    <property type="molecule type" value="Genomic_DNA"/>
</dbReference>
<evidence type="ECO:0000256" key="6">
    <source>
        <dbReference type="ARBA" id="ARBA00023180"/>
    </source>
</evidence>
<dbReference type="PANTHER" id="PTHR31158">
    <property type="entry name" value="DUAL OXIDASE 2"/>
    <property type="match status" value="1"/>
</dbReference>
<accession>A0AAD9NQK9</accession>
<evidence type="ECO:0000256" key="4">
    <source>
        <dbReference type="ARBA" id="ARBA00022989"/>
    </source>
</evidence>
<evidence type="ECO:0000256" key="5">
    <source>
        <dbReference type="ARBA" id="ARBA00023136"/>
    </source>
</evidence>
<keyword evidence="9" id="KW-1185">Reference proteome</keyword>